<evidence type="ECO:0000259" key="1">
    <source>
        <dbReference type="SMART" id="SM00382"/>
    </source>
</evidence>
<dbReference type="Pfam" id="PF13476">
    <property type="entry name" value="AAA_23"/>
    <property type="match status" value="1"/>
</dbReference>
<evidence type="ECO:0000313" key="3">
    <source>
        <dbReference type="Proteomes" id="UP000006859"/>
    </source>
</evidence>
<dbReference type="PANTHER" id="PTHR32182:SF23">
    <property type="entry name" value="ATP BINDING PROTEIN"/>
    <property type="match status" value="1"/>
</dbReference>
<protein>
    <submittedName>
        <fullName evidence="2">ATP binding protein</fullName>
    </submittedName>
</protein>
<dbReference type="GO" id="GO:0005524">
    <property type="term" value="F:ATP binding"/>
    <property type="evidence" value="ECO:0007669"/>
    <property type="project" value="InterPro"/>
</dbReference>
<dbReference type="GO" id="GO:0006302">
    <property type="term" value="P:double-strand break repair"/>
    <property type="evidence" value="ECO:0007669"/>
    <property type="project" value="InterPro"/>
</dbReference>
<dbReference type="KEGG" id="ddd:Dda3937_01157"/>
<reference evidence="2 3" key="1">
    <citation type="journal article" date="2011" name="J. Bacteriol.">
        <title>Genome sequence of the plant-pathogenic bacterium Dickeya dadantii 3937.</title>
        <authorList>
            <person name="Glasner J.D."/>
            <person name="Yang C.H."/>
            <person name="Reverchon S."/>
            <person name="Hugouvieux-Cotte-Pattat N."/>
            <person name="Condemine G."/>
            <person name="Bohin J.P."/>
            <person name="Van Gijsegem F."/>
            <person name="Yang S."/>
            <person name="Franza T."/>
            <person name="Expert D."/>
            <person name="Plunkett G. III"/>
            <person name="San Francisco M.J."/>
            <person name="Charkowski A.O."/>
            <person name="Py B."/>
            <person name="Bell K."/>
            <person name="Rauscher L."/>
            <person name="Rodriguez-Palenzuela P."/>
            <person name="Toussaint A."/>
            <person name="Holeva M.C."/>
            <person name="He S.Y."/>
            <person name="Douet V."/>
            <person name="Boccara M."/>
            <person name="Blanco C."/>
            <person name="Toth I."/>
            <person name="Anderson B.D."/>
            <person name="Biehl B.S."/>
            <person name="Mau B."/>
            <person name="Flynn S.M."/>
            <person name="Barras F."/>
            <person name="Lindeberg M."/>
            <person name="Birch P.R."/>
            <person name="Tsuyumu S."/>
            <person name="Shi X."/>
            <person name="Hibbing M."/>
            <person name="Yap M.N."/>
            <person name="Carpentier M."/>
            <person name="Dassa E."/>
            <person name="Umehara M."/>
            <person name="Kim J.F."/>
            <person name="Rusch M."/>
            <person name="Soni P."/>
            <person name="Mayhew G.F."/>
            <person name="Fouts D.E."/>
            <person name="Gill S.R."/>
            <person name="Blattner F.R."/>
            <person name="Keen N.T."/>
            <person name="Perna N.T."/>
        </authorList>
    </citation>
    <scope>NUCLEOTIDE SEQUENCE [LARGE SCALE GENOMIC DNA]</scope>
    <source>
        <strain evidence="2 3">3937</strain>
    </source>
</reference>
<sequence>MDVSLPEDLYTAQATQRLPKERMMKIKQFRLHNVGRFTSLDALIAPTADYPSNVTVLVGNNGAGKTSILQALATSLSWLVARVRSEKGSGSGINEGTITNGHTSAAIEVMAQDTPPLSGHAADNDAEYHWTLAKTRSGKKGQHTSQLNAVSALADHYRSALTQNEQSSLPLIAFYPVERSVLDIPLKIKNKHHFQQVDGYDNALNQGVDFRRFFEWFREREDIENENDGVVLTNLFESNPEGVLKVFEDIEDADYRVDKLEIFDWAGLSEEFKKLNNALKLMQEVQDKAKDPQLNAVRSAITAFMPGFSNLKVRRKPRLHMSVDKNGEAFNVLQLSQGEKSLMALVGDIARRLAIMNPTLDNPLHGQGIVLIDEVDMHLHPSWQRSIIERLTTTFPHCQFILTTHSPLVISDYKDVLVYSLDNGELTVVPSQYGQDANSVLLEVMDTHIRNARIAEKFSDLLDMIQRQQLTPAKALLDELTAELPATNLELTKARLLLRKQELRGEKNH</sequence>
<dbReference type="STRING" id="198628.Dda3937_01157"/>
<dbReference type="GO" id="GO:0016887">
    <property type="term" value="F:ATP hydrolysis activity"/>
    <property type="evidence" value="ECO:0007669"/>
    <property type="project" value="InterPro"/>
</dbReference>
<dbReference type="AlphaFoldDB" id="E0SEN3"/>
<proteinExistence type="predicted"/>
<dbReference type="PANTHER" id="PTHR32182">
    <property type="entry name" value="DNA REPLICATION AND REPAIR PROTEIN RECF"/>
    <property type="match status" value="1"/>
</dbReference>
<name>E0SEN3_DICD3</name>
<dbReference type="eggNOG" id="COG3950">
    <property type="taxonomic scope" value="Bacteria"/>
</dbReference>
<dbReference type="SUPFAM" id="SSF52540">
    <property type="entry name" value="P-loop containing nucleoside triphosphate hydrolases"/>
    <property type="match status" value="1"/>
</dbReference>
<evidence type="ECO:0000313" key="2">
    <source>
        <dbReference type="EMBL" id="ADM96286.1"/>
    </source>
</evidence>
<dbReference type="InterPro" id="IPR003959">
    <property type="entry name" value="ATPase_AAA_core"/>
</dbReference>
<dbReference type="GO" id="GO:0000731">
    <property type="term" value="P:DNA synthesis involved in DNA repair"/>
    <property type="evidence" value="ECO:0007669"/>
    <property type="project" value="TreeGrafter"/>
</dbReference>
<feature type="domain" description="AAA+ ATPase" evidence="1">
    <location>
        <begin position="51"/>
        <end position="424"/>
    </location>
</feature>
<dbReference type="Pfam" id="PF13304">
    <property type="entry name" value="AAA_21"/>
    <property type="match status" value="1"/>
</dbReference>
<dbReference type="HOGENOM" id="CLU_033429_1_1_6"/>
<accession>E0SEN3</accession>
<dbReference type="EMBL" id="CP002038">
    <property type="protein sequence ID" value="ADM96286.1"/>
    <property type="molecule type" value="Genomic_DNA"/>
</dbReference>
<dbReference type="CDD" id="cd00267">
    <property type="entry name" value="ABC_ATPase"/>
    <property type="match status" value="1"/>
</dbReference>
<gene>
    <name evidence="2" type="ordered locus">Dda3937_01157</name>
</gene>
<keyword evidence="3" id="KW-1185">Reference proteome</keyword>
<dbReference type="Proteomes" id="UP000006859">
    <property type="component" value="Chromosome"/>
</dbReference>
<dbReference type="InterPro" id="IPR003593">
    <property type="entry name" value="AAA+_ATPase"/>
</dbReference>
<dbReference type="SMART" id="SM00382">
    <property type="entry name" value="AAA"/>
    <property type="match status" value="1"/>
</dbReference>
<organism evidence="2 3">
    <name type="scientific">Dickeya dadantii (strain 3937)</name>
    <name type="common">Erwinia chrysanthemi (strain 3937)</name>
    <dbReference type="NCBI Taxonomy" id="198628"/>
    <lineage>
        <taxon>Bacteria</taxon>
        <taxon>Pseudomonadati</taxon>
        <taxon>Pseudomonadota</taxon>
        <taxon>Gammaproteobacteria</taxon>
        <taxon>Enterobacterales</taxon>
        <taxon>Pectobacteriaceae</taxon>
        <taxon>Dickeya</taxon>
    </lineage>
</organism>
<dbReference type="InterPro" id="IPR038729">
    <property type="entry name" value="Rad50/SbcC_AAA"/>
</dbReference>
<dbReference type="InterPro" id="IPR027417">
    <property type="entry name" value="P-loop_NTPase"/>
</dbReference>
<dbReference type="Gene3D" id="3.40.50.300">
    <property type="entry name" value="P-loop containing nucleotide triphosphate hydrolases"/>
    <property type="match status" value="1"/>
</dbReference>